<dbReference type="InterPro" id="IPR022764">
    <property type="entry name" value="Peptidase_S54_rhomboid_dom"/>
</dbReference>
<protein>
    <submittedName>
        <fullName evidence="11">Methionyl-tRNA synthetase beta subunit</fullName>
    </submittedName>
</protein>
<comment type="caution">
    <text evidence="11">The sequence shown here is derived from an EMBL/GenBank/DDBJ whole genome shotgun (WGS) entry which is preliminary data.</text>
</comment>
<dbReference type="Pfam" id="PF01694">
    <property type="entry name" value="Rhomboid"/>
    <property type="match status" value="1"/>
</dbReference>
<feature type="compositionally biased region" description="Low complexity" evidence="8">
    <location>
        <begin position="327"/>
        <end position="341"/>
    </location>
</feature>
<accession>A0A151Z631</accession>
<dbReference type="InterPro" id="IPR035952">
    <property type="entry name" value="Rhomboid-like_sf"/>
</dbReference>
<feature type="region of interest" description="Disordered" evidence="8">
    <location>
        <begin position="285"/>
        <end position="341"/>
    </location>
</feature>
<evidence type="ECO:0000256" key="4">
    <source>
        <dbReference type="ARBA" id="ARBA00022692"/>
    </source>
</evidence>
<dbReference type="Proteomes" id="UP000076078">
    <property type="component" value="Unassembled WGS sequence"/>
</dbReference>
<dbReference type="PANTHER" id="PTHR43066">
    <property type="entry name" value="RHOMBOID-RELATED PROTEIN"/>
    <property type="match status" value="1"/>
</dbReference>
<dbReference type="GO" id="GO:0016020">
    <property type="term" value="C:membrane"/>
    <property type="evidence" value="ECO:0007669"/>
    <property type="project" value="UniProtKB-SubCell"/>
</dbReference>
<dbReference type="FunCoup" id="A0A151Z631">
    <property type="interactions" value="6"/>
</dbReference>
<keyword evidence="4 9" id="KW-0812">Transmembrane</keyword>
<dbReference type="Gene3D" id="1.20.1540.10">
    <property type="entry name" value="Rhomboid-like"/>
    <property type="match status" value="1"/>
</dbReference>
<keyword evidence="11" id="KW-0030">Aminoacyl-tRNA synthetase</keyword>
<reference evidence="11 12" key="1">
    <citation type="submission" date="2015-12" db="EMBL/GenBank/DDBJ databases">
        <title>Dictyostelia acquired genes for synthesis and detection of signals that induce cell-type specialization by lateral gene transfer from prokaryotes.</title>
        <authorList>
            <person name="Gloeckner G."/>
            <person name="Schaap P."/>
        </authorList>
    </citation>
    <scope>NUCLEOTIDE SEQUENCE [LARGE SCALE GENOMIC DNA]</scope>
    <source>
        <strain evidence="11 12">TK</strain>
    </source>
</reference>
<evidence type="ECO:0000256" key="9">
    <source>
        <dbReference type="SAM" id="Phobius"/>
    </source>
</evidence>
<keyword evidence="3" id="KW-0645">Protease</keyword>
<dbReference type="GO" id="GO:0004812">
    <property type="term" value="F:aminoacyl-tRNA ligase activity"/>
    <property type="evidence" value="ECO:0007669"/>
    <property type="project" value="UniProtKB-KW"/>
</dbReference>
<dbReference type="EMBL" id="LODT01000041">
    <property type="protein sequence ID" value="KYQ89398.1"/>
    <property type="molecule type" value="Genomic_DNA"/>
</dbReference>
<evidence type="ECO:0000256" key="3">
    <source>
        <dbReference type="ARBA" id="ARBA00022670"/>
    </source>
</evidence>
<gene>
    <name evidence="11" type="ORF">DLAC_10059</name>
</gene>
<comment type="subcellular location">
    <subcellularLocation>
        <location evidence="1">Membrane</location>
        <topology evidence="1">Multi-pass membrane protein</topology>
    </subcellularLocation>
</comment>
<evidence type="ECO:0000256" key="6">
    <source>
        <dbReference type="ARBA" id="ARBA00022989"/>
    </source>
</evidence>
<evidence type="ECO:0000256" key="2">
    <source>
        <dbReference type="ARBA" id="ARBA00009045"/>
    </source>
</evidence>
<dbReference type="GO" id="GO:0006508">
    <property type="term" value="P:proteolysis"/>
    <property type="evidence" value="ECO:0007669"/>
    <property type="project" value="UniProtKB-KW"/>
</dbReference>
<comment type="similarity">
    <text evidence="2">Belongs to the peptidase S54 family.</text>
</comment>
<evidence type="ECO:0000256" key="5">
    <source>
        <dbReference type="ARBA" id="ARBA00022801"/>
    </source>
</evidence>
<dbReference type="AlphaFoldDB" id="A0A151Z631"/>
<evidence type="ECO:0000256" key="1">
    <source>
        <dbReference type="ARBA" id="ARBA00004141"/>
    </source>
</evidence>
<feature type="transmembrane region" description="Helical" evidence="9">
    <location>
        <begin position="140"/>
        <end position="162"/>
    </location>
</feature>
<feature type="transmembrane region" description="Helical" evidence="9">
    <location>
        <begin position="66"/>
        <end position="94"/>
    </location>
</feature>
<evidence type="ECO:0000259" key="10">
    <source>
        <dbReference type="Pfam" id="PF01694"/>
    </source>
</evidence>
<proteinExistence type="inferred from homology"/>
<evidence type="ECO:0000256" key="7">
    <source>
        <dbReference type="ARBA" id="ARBA00023136"/>
    </source>
</evidence>
<feature type="domain" description="Peptidase S54 rhomboid" evidence="10">
    <location>
        <begin position="67"/>
        <end position="213"/>
    </location>
</feature>
<dbReference type="InParanoid" id="A0A151Z631"/>
<evidence type="ECO:0000256" key="8">
    <source>
        <dbReference type="SAM" id="MobiDB-lite"/>
    </source>
</evidence>
<feature type="transmembrane region" description="Helical" evidence="9">
    <location>
        <begin position="183"/>
        <end position="211"/>
    </location>
</feature>
<dbReference type="OrthoDB" id="10257275at2759"/>
<keyword evidence="12" id="KW-1185">Reference proteome</keyword>
<keyword evidence="5" id="KW-0378">Hydrolase</keyword>
<organism evidence="11 12">
    <name type="scientific">Tieghemostelium lacteum</name>
    <name type="common">Slime mold</name>
    <name type="synonym">Dictyostelium lacteum</name>
    <dbReference type="NCBI Taxonomy" id="361077"/>
    <lineage>
        <taxon>Eukaryota</taxon>
        <taxon>Amoebozoa</taxon>
        <taxon>Evosea</taxon>
        <taxon>Eumycetozoa</taxon>
        <taxon>Dictyostelia</taxon>
        <taxon>Dictyosteliales</taxon>
        <taxon>Raperosteliaceae</taxon>
        <taxon>Tieghemostelium</taxon>
    </lineage>
</organism>
<evidence type="ECO:0000313" key="12">
    <source>
        <dbReference type="Proteomes" id="UP000076078"/>
    </source>
</evidence>
<feature type="transmembrane region" description="Helical" evidence="9">
    <location>
        <begin position="106"/>
        <end position="128"/>
    </location>
</feature>
<evidence type="ECO:0000313" key="11">
    <source>
        <dbReference type="EMBL" id="KYQ89398.1"/>
    </source>
</evidence>
<dbReference type="PANTHER" id="PTHR43066:SF1">
    <property type="entry name" value="RHOMBOID PROTEIN 2"/>
    <property type="match status" value="1"/>
</dbReference>
<dbReference type="GO" id="GO:0004252">
    <property type="term" value="F:serine-type endopeptidase activity"/>
    <property type="evidence" value="ECO:0007669"/>
    <property type="project" value="InterPro"/>
</dbReference>
<keyword evidence="7 9" id="KW-0472">Membrane</keyword>
<dbReference type="SUPFAM" id="SSF144091">
    <property type="entry name" value="Rhomboid-like"/>
    <property type="match status" value="1"/>
</dbReference>
<keyword evidence="6 9" id="KW-1133">Transmembrane helix</keyword>
<name>A0A151Z631_TIELA</name>
<feature type="transmembrane region" description="Helical" evidence="9">
    <location>
        <begin position="32"/>
        <end position="54"/>
    </location>
</feature>
<feature type="compositionally biased region" description="Polar residues" evidence="8">
    <location>
        <begin position="285"/>
        <end position="314"/>
    </location>
</feature>
<keyword evidence="11" id="KW-0436">Ligase</keyword>
<dbReference type="OMA" id="TRVNQWW"/>
<sequence length="341" mass="38121">MQTTSNEGNSHGNSHLASFRDRIVTIPLTTRFFLFACIFIFLLQCIQLLNLYSFCLSPSLLFSNPLHFYTIFTNNFLHADILHILFNMLAFVPLSSTLEKRKFGTFLIFYLILLFCILISLLQLFIAYLASVEPFRYDGFYYSCGIGFSGIIFALLEIECLTGNPNDSRSFFGFKMASKLYPWILLFVFQIIFPSASFLAHLSGILIGYVYTLEMLDPLIPTSNKISNIESSTSNPIGKLTTWRGYIVNPSSSFYTNTSSTSSNTSTSTTNSVFSTLRTAVSNTTNSFRGTGQQLGYSSVPTRPTLPYSDNINMSTTPPQPPPQPPNTSNITNSNTIPIDE</sequence>